<sequence length="45" mass="4912">MRASPPELSTRRTTHFSADFQAFSHTRRGPLAEAAGCAGQAHRDD</sequence>
<feature type="region of interest" description="Disordered" evidence="1">
    <location>
        <begin position="1"/>
        <end position="45"/>
    </location>
</feature>
<evidence type="ECO:0000256" key="1">
    <source>
        <dbReference type="SAM" id="MobiDB-lite"/>
    </source>
</evidence>
<dbReference type="EMBL" id="CADCTW010000147">
    <property type="protein sequence ID" value="CAA9342823.1"/>
    <property type="molecule type" value="Genomic_DNA"/>
</dbReference>
<name>A0A6J4LVZ4_9BACT</name>
<organism evidence="2">
    <name type="scientific">uncultured Gemmatimonadota bacterium</name>
    <dbReference type="NCBI Taxonomy" id="203437"/>
    <lineage>
        <taxon>Bacteria</taxon>
        <taxon>Pseudomonadati</taxon>
        <taxon>Gemmatimonadota</taxon>
        <taxon>environmental samples</taxon>
    </lineage>
</organism>
<reference evidence="2" key="1">
    <citation type="submission" date="2020-02" db="EMBL/GenBank/DDBJ databases">
        <authorList>
            <person name="Meier V. D."/>
        </authorList>
    </citation>
    <scope>NUCLEOTIDE SEQUENCE</scope>
    <source>
        <strain evidence="2">AVDCRST_MAG68</strain>
    </source>
</reference>
<evidence type="ECO:0000313" key="2">
    <source>
        <dbReference type="EMBL" id="CAA9342823.1"/>
    </source>
</evidence>
<protein>
    <submittedName>
        <fullName evidence="2">Uncharacterized protein</fullName>
    </submittedName>
</protein>
<accession>A0A6J4LVZ4</accession>
<dbReference type="AlphaFoldDB" id="A0A6J4LVZ4"/>
<proteinExistence type="predicted"/>
<gene>
    <name evidence="2" type="ORF">AVDCRST_MAG68-3084</name>
</gene>